<protein>
    <submittedName>
        <fullName evidence="2">Phosphoenolpyruvate-protein phosphotransferase</fullName>
    </submittedName>
</protein>
<dbReference type="AlphaFoldDB" id="F4H0I9"/>
<keyword evidence="2" id="KW-0670">Pyruvate</keyword>
<proteinExistence type="predicted"/>
<feature type="compositionally biased region" description="Gly residues" evidence="1">
    <location>
        <begin position="279"/>
        <end position="290"/>
    </location>
</feature>
<name>F4H0I9_CELFA</name>
<dbReference type="HOGENOM" id="CLU_1080258_0_0_11"/>
<dbReference type="eggNOG" id="ENOG502ZS17">
    <property type="taxonomic scope" value="Bacteria"/>
</dbReference>
<feature type="compositionally biased region" description="Low complexity" evidence="1">
    <location>
        <begin position="291"/>
        <end position="301"/>
    </location>
</feature>
<dbReference type="EMBL" id="CP002666">
    <property type="protein sequence ID" value="AEE47358.1"/>
    <property type="molecule type" value="Genomic_DNA"/>
</dbReference>
<keyword evidence="2" id="KW-0808">Transferase</keyword>
<organism evidence="2 3">
    <name type="scientific">Cellulomonas fimi (strain ATCC 484 / DSM 20113 / JCM 1341 / CCUG 24087 / LMG 16345 / NBRC 15513 / NCIMB 8980 / NCTC 7547 / NRS-133)</name>
    <dbReference type="NCBI Taxonomy" id="590998"/>
    <lineage>
        <taxon>Bacteria</taxon>
        <taxon>Bacillati</taxon>
        <taxon>Actinomycetota</taxon>
        <taxon>Actinomycetes</taxon>
        <taxon>Micrococcales</taxon>
        <taxon>Cellulomonadaceae</taxon>
        <taxon>Cellulomonas</taxon>
    </lineage>
</organism>
<dbReference type="RefSeq" id="WP_013772382.1">
    <property type="nucleotide sequence ID" value="NC_015514.1"/>
</dbReference>
<evidence type="ECO:0000256" key="1">
    <source>
        <dbReference type="SAM" id="MobiDB-lite"/>
    </source>
</evidence>
<dbReference type="Proteomes" id="UP000008460">
    <property type="component" value="Chromosome"/>
</dbReference>
<gene>
    <name evidence="2" type="ordered locus">Celf_3244</name>
</gene>
<dbReference type="GO" id="GO:0016740">
    <property type="term" value="F:transferase activity"/>
    <property type="evidence" value="ECO:0007669"/>
    <property type="project" value="UniProtKB-KW"/>
</dbReference>
<dbReference type="KEGG" id="cfi:Celf_3244"/>
<evidence type="ECO:0000313" key="2">
    <source>
        <dbReference type="EMBL" id="AEE47358.1"/>
    </source>
</evidence>
<dbReference type="STRING" id="590998.Celf_3244"/>
<sequence>MTAALHPLDGALRARLDEQDWAAARHDVEGLPAWAQVLPTTREGEPVDLALAADAEVDAEVRAAVTLGASALVEVEVAAAGTERAVLAVAWTDGQACASLVRGVDVTPGAGAQGAVLRPGVEVSAFGVDALLDEVLRLLPDAPVLVEAAEAVVPEELTVALAQAIRTGDRSTVDALCAALGVPEPPPVVDAAVRGLSGTLTLSARSRGRDDVSVGTWLRCDAGWVELARTADGMIRHTPRSRDDIARVLLSDLTGRLSAALRAAGDGGPLDGGPVAEGPTGGAGGHGPAGAAGATGAAGAAAEREEGDA</sequence>
<reference evidence="2 3" key="1">
    <citation type="submission" date="2011-04" db="EMBL/GenBank/DDBJ databases">
        <title>Complete sequence of Cellulomonas fimi ATCC 484.</title>
        <authorList>
            <consortium name="US DOE Joint Genome Institute"/>
            <person name="Lucas S."/>
            <person name="Han J."/>
            <person name="Lapidus A."/>
            <person name="Cheng J.-F."/>
            <person name="Goodwin L."/>
            <person name="Pitluck S."/>
            <person name="Peters L."/>
            <person name="Chertkov O."/>
            <person name="Detter J.C."/>
            <person name="Han C."/>
            <person name="Tapia R."/>
            <person name="Land M."/>
            <person name="Hauser L."/>
            <person name="Kyrpides N."/>
            <person name="Ivanova N."/>
            <person name="Ovchinnikova G."/>
            <person name="Pagani I."/>
            <person name="Mead D."/>
            <person name="Brumm P."/>
            <person name="Woyke T."/>
        </authorList>
    </citation>
    <scope>NUCLEOTIDE SEQUENCE [LARGE SCALE GENOMIC DNA]</scope>
    <source>
        <strain evidence="3">ATCC 484 / DSM 20113 / JCM 1341 / NBRC 15513 / NCIMB 8980 / NCTC 7547</strain>
    </source>
</reference>
<keyword evidence="3" id="KW-1185">Reference proteome</keyword>
<evidence type="ECO:0000313" key="3">
    <source>
        <dbReference type="Proteomes" id="UP000008460"/>
    </source>
</evidence>
<feature type="region of interest" description="Disordered" evidence="1">
    <location>
        <begin position="263"/>
        <end position="309"/>
    </location>
</feature>
<accession>F4H0I9</accession>